<dbReference type="Pfam" id="PF03358">
    <property type="entry name" value="FMN_red"/>
    <property type="match status" value="1"/>
</dbReference>
<evidence type="ECO:0000313" key="3">
    <source>
        <dbReference type="EMBL" id="MBG9985975.1"/>
    </source>
</evidence>
<evidence type="ECO:0000259" key="2">
    <source>
        <dbReference type="Pfam" id="PF03358"/>
    </source>
</evidence>
<comment type="caution">
    <text evidence="3">The sequence shown here is derived from an EMBL/GenBank/DDBJ whole genome shotgun (WGS) entry which is preliminary data.</text>
</comment>
<dbReference type="PANTHER" id="PTHR30543:SF21">
    <property type="entry name" value="NAD(P)H-DEPENDENT FMN REDUCTASE LOT6"/>
    <property type="match status" value="1"/>
</dbReference>
<dbReference type="PANTHER" id="PTHR30543">
    <property type="entry name" value="CHROMATE REDUCTASE"/>
    <property type="match status" value="1"/>
</dbReference>
<dbReference type="Proteomes" id="UP000721415">
    <property type="component" value="Unassembled WGS sequence"/>
</dbReference>
<proteinExistence type="predicted"/>
<protein>
    <submittedName>
        <fullName evidence="3">NAD(P)H-dependent oxidoreductase</fullName>
    </submittedName>
</protein>
<dbReference type="InterPro" id="IPR005025">
    <property type="entry name" value="FMN_Rdtase-like_dom"/>
</dbReference>
<keyword evidence="4" id="KW-1185">Reference proteome</keyword>
<gene>
    <name evidence="3" type="ORF">HZY91_03590</name>
</gene>
<dbReference type="InterPro" id="IPR029039">
    <property type="entry name" value="Flavoprotein-like_sf"/>
</dbReference>
<dbReference type="EMBL" id="JACBXQ010000002">
    <property type="protein sequence ID" value="MBG9985975.1"/>
    <property type="molecule type" value="Genomic_DNA"/>
</dbReference>
<feature type="compositionally biased region" description="Polar residues" evidence="1">
    <location>
        <begin position="372"/>
        <end position="396"/>
    </location>
</feature>
<sequence>MKLVGIVGSNAEQSYNRQLLQFIERHFKSKFDFEVLEIKDVPMFDASNDQTGHPAIQYLNSKIQAANGVIIATPEHIRTTTPVLKSTIEWLSYKVNPFVNKPVYVVGASYYDQGTSRAQLHVRQILQAPGANAYVFPGNEFLLGEAKEKFDSEGNIIDPGTITFLESCIEKFLRYVELVTELEKPVADPEAEDLEARGKIATTIEDVDMHADNWIEQASMKVGAVEGNTYVKLSDGLLTVEQIDDLLKSMPFEISFADANNQFIYYNHNKSCEEMLAKRSLEQVGNSLGDCHPKATHQTVKWIISQLRSGLQDVIKVYDSSHGPDKFVVNTYQAVRNDIGEYLGINEYVQDILPLIDWYLQQSRQELVSGTDTLSGASVSSNADTTSSASRSNLEDSTGLEADAVSGASLKK</sequence>
<feature type="region of interest" description="Disordered" evidence="1">
    <location>
        <begin position="372"/>
        <end position="412"/>
    </location>
</feature>
<name>A0ABS0LP88_9LACT</name>
<dbReference type="Gene3D" id="3.40.50.360">
    <property type="match status" value="1"/>
</dbReference>
<accession>A0ABS0LP88</accession>
<dbReference type="SUPFAM" id="SSF52218">
    <property type="entry name" value="Flavoproteins"/>
    <property type="match status" value="1"/>
</dbReference>
<evidence type="ECO:0000256" key="1">
    <source>
        <dbReference type="SAM" id="MobiDB-lite"/>
    </source>
</evidence>
<dbReference type="Gene3D" id="3.30.450.20">
    <property type="entry name" value="PAS domain"/>
    <property type="match status" value="1"/>
</dbReference>
<reference evidence="3 4" key="1">
    <citation type="submission" date="2020-07" db="EMBL/GenBank/DDBJ databases">
        <title>Facklamia lactis sp. nov., isolated from raw milk.</title>
        <authorList>
            <person name="Doll E.V."/>
            <person name="Huptas C."/>
            <person name="Staib L."/>
            <person name="Wenning M."/>
            <person name="Scherer S."/>
        </authorList>
    </citation>
    <scope>NUCLEOTIDE SEQUENCE [LARGE SCALE GENOMIC DNA]</scope>
    <source>
        <strain evidence="3 4">DSM 111018</strain>
    </source>
</reference>
<dbReference type="InterPro" id="IPR050712">
    <property type="entry name" value="NAD(P)H-dep_reductase"/>
</dbReference>
<dbReference type="Pfam" id="PF13596">
    <property type="entry name" value="PAS_10"/>
    <property type="match status" value="1"/>
</dbReference>
<dbReference type="RefSeq" id="WP_197114893.1">
    <property type="nucleotide sequence ID" value="NZ_JACBXQ010000002.1"/>
</dbReference>
<feature type="domain" description="NADPH-dependent FMN reductase-like" evidence="2">
    <location>
        <begin position="1"/>
        <end position="147"/>
    </location>
</feature>
<evidence type="ECO:0000313" key="4">
    <source>
        <dbReference type="Proteomes" id="UP000721415"/>
    </source>
</evidence>
<organism evidence="3 4">
    <name type="scientific">Facklamia lactis</name>
    <dbReference type="NCBI Taxonomy" id="2749967"/>
    <lineage>
        <taxon>Bacteria</taxon>
        <taxon>Bacillati</taxon>
        <taxon>Bacillota</taxon>
        <taxon>Bacilli</taxon>
        <taxon>Lactobacillales</taxon>
        <taxon>Aerococcaceae</taxon>
        <taxon>Facklamia</taxon>
    </lineage>
</organism>